<protein>
    <recommendedName>
        <fullName evidence="7">C1q domain-containing protein</fullName>
    </recommendedName>
</protein>
<dbReference type="OrthoDB" id="6149266at2759"/>
<comment type="subcellular location">
    <subcellularLocation>
        <location evidence="1">Secreted</location>
    </subcellularLocation>
</comment>
<feature type="coiled-coil region" evidence="4">
    <location>
        <begin position="316"/>
        <end position="343"/>
    </location>
</feature>
<evidence type="ECO:0000313" key="8">
    <source>
        <dbReference type="EMBL" id="VDI65095.1"/>
    </source>
</evidence>
<reference evidence="8" key="1">
    <citation type="submission" date="2018-11" db="EMBL/GenBank/DDBJ databases">
        <authorList>
            <person name="Alioto T."/>
            <person name="Alioto T."/>
        </authorList>
    </citation>
    <scope>NUCLEOTIDE SEQUENCE</scope>
</reference>
<dbReference type="AlphaFoldDB" id="A0A8B6GKL0"/>
<keyword evidence="3 6" id="KW-0732">Signal</keyword>
<dbReference type="InterPro" id="IPR008983">
    <property type="entry name" value="Tumour_necrosis_fac-like_dom"/>
</dbReference>
<feature type="signal peptide" evidence="6">
    <location>
        <begin position="1"/>
        <end position="23"/>
    </location>
</feature>
<sequence length="375" mass="42193">MEKSFLFCAVIVTLKCAVFGAAADEDRVQTNSERFSRIEETLQKLETENRNLHNVVVKLEATVQTQKIKLEELNEIKKTVLVQQEEINELKHSCRGKPIRTEMAHEESEIRNGTNHDSMPLDKSVEGSFNNERREKSGNQKNHRASRLLAGGIQSPIDTNDVAFYAYMSKTEAIIPHHTLIFDHVETNIGHAYSQHSGAFTVPINGVYILSYTVFPNGAGSYASVELTVNSMPRGTIFIDSQSSDNDFTGCTGFAVLALKQGDVCFVRLNPTYQSTGSIASSSNMRSSFSVIVAFGYTVFGVSTEEECFQTNSERFRRIEDTLKKLETENKNLHSVVQKQINEISILVQEQKVQQQEITELKYSCLRKTTRRSGR</sequence>
<dbReference type="Gene3D" id="2.60.120.40">
    <property type="match status" value="1"/>
</dbReference>
<evidence type="ECO:0000256" key="5">
    <source>
        <dbReference type="SAM" id="MobiDB-lite"/>
    </source>
</evidence>
<evidence type="ECO:0000256" key="3">
    <source>
        <dbReference type="ARBA" id="ARBA00022729"/>
    </source>
</evidence>
<gene>
    <name evidence="8" type="ORF">MGAL_10B067085</name>
</gene>
<evidence type="ECO:0000256" key="6">
    <source>
        <dbReference type="SAM" id="SignalP"/>
    </source>
</evidence>
<feature type="domain" description="C1q" evidence="7">
    <location>
        <begin position="157"/>
        <end position="300"/>
    </location>
</feature>
<evidence type="ECO:0000256" key="1">
    <source>
        <dbReference type="ARBA" id="ARBA00004613"/>
    </source>
</evidence>
<dbReference type="SMART" id="SM00110">
    <property type="entry name" value="C1Q"/>
    <property type="match status" value="1"/>
</dbReference>
<dbReference type="InterPro" id="IPR050822">
    <property type="entry name" value="Cerebellin_Synaptic_Org"/>
</dbReference>
<organism evidence="8 9">
    <name type="scientific">Mytilus galloprovincialis</name>
    <name type="common">Mediterranean mussel</name>
    <dbReference type="NCBI Taxonomy" id="29158"/>
    <lineage>
        <taxon>Eukaryota</taxon>
        <taxon>Metazoa</taxon>
        <taxon>Spiralia</taxon>
        <taxon>Lophotrochozoa</taxon>
        <taxon>Mollusca</taxon>
        <taxon>Bivalvia</taxon>
        <taxon>Autobranchia</taxon>
        <taxon>Pteriomorphia</taxon>
        <taxon>Mytilida</taxon>
        <taxon>Mytiloidea</taxon>
        <taxon>Mytilidae</taxon>
        <taxon>Mytilinae</taxon>
        <taxon>Mytilus</taxon>
    </lineage>
</organism>
<evidence type="ECO:0000259" key="7">
    <source>
        <dbReference type="PROSITE" id="PS50871"/>
    </source>
</evidence>
<keyword evidence="9" id="KW-1185">Reference proteome</keyword>
<dbReference type="Pfam" id="PF00386">
    <property type="entry name" value="C1q"/>
    <property type="match status" value="1"/>
</dbReference>
<dbReference type="SUPFAM" id="SSF49842">
    <property type="entry name" value="TNF-like"/>
    <property type="match status" value="1"/>
</dbReference>
<evidence type="ECO:0000256" key="2">
    <source>
        <dbReference type="ARBA" id="ARBA00022525"/>
    </source>
</evidence>
<accession>A0A8B6GKL0</accession>
<evidence type="ECO:0000313" key="9">
    <source>
        <dbReference type="Proteomes" id="UP000596742"/>
    </source>
</evidence>
<keyword evidence="4" id="KW-0175">Coiled coil</keyword>
<keyword evidence="2" id="KW-0964">Secreted</keyword>
<dbReference type="PANTHER" id="PTHR22923:SF102">
    <property type="entry name" value="CEREBELLIN 13-RELATED"/>
    <property type="match status" value="1"/>
</dbReference>
<dbReference type="InterPro" id="IPR001073">
    <property type="entry name" value="C1q_dom"/>
</dbReference>
<feature type="coiled-coil region" evidence="4">
    <location>
        <begin position="28"/>
        <end position="93"/>
    </location>
</feature>
<dbReference type="GO" id="GO:0005576">
    <property type="term" value="C:extracellular region"/>
    <property type="evidence" value="ECO:0007669"/>
    <property type="project" value="UniProtKB-SubCell"/>
</dbReference>
<dbReference type="PRINTS" id="PR00007">
    <property type="entry name" value="COMPLEMNTC1Q"/>
</dbReference>
<dbReference type="PANTHER" id="PTHR22923">
    <property type="entry name" value="CEREBELLIN-RELATED"/>
    <property type="match status" value="1"/>
</dbReference>
<dbReference type="EMBL" id="UYJE01008584">
    <property type="protein sequence ID" value="VDI65095.1"/>
    <property type="molecule type" value="Genomic_DNA"/>
</dbReference>
<feature type="chain" id="PRO_5032574332" description="C1q domain-containing protein" evidence="6">
    <location>
        <begin position="24"/>
        <end position="375"/>
    </location>
</feature>
<dbReference type="Proteomes" id="UP000596742">
    <property type="component" value="Unassembled WGS sequence"/>
</dbReference>
<evidence type="ECO:0000256" key="4">
    <source>
        <dbReference type="SAM" id="Coils"/>
    </source>
</evidence>
<feature type="region of interest" description="Disordered" evidence="5">
    <location>
        <begin position="104"/>
        <end position="126"/>
    </location>
</feature>
<name>A0A8B6GKL0_MYTGA</name>
<dbReference type="PROSITE" id="PS50871">
    <property type="entry name" value="C1Q"/>
    <property type="match status" value="1"/>
</dbReference>
<proteinExistence type="predicted"/>
<comment type="caution">
    <text evidence="8">The sequence shown here is derived from an EMBL/GenBank/DDBJ whole genome shotgun (WGS) entry which is preliminary data.</text>
</comment>